<reference evidence="12" key="2">
    <citation type="journal article" date="2019" name="Int. J. Syst. Evol. Microbiol.">
        <title>The Global Catalogue of Microorganisms (GCM) 10K type strain sequencing project: providing services to taxonomists for standard genome sequencing and annotation.</title>
        <authorList>
            <consortium name="The Broad Institute Genomics Platform"/>
            <consortium name="The Broad Institute Genome Sequencing Center for Infectious Disease"/>
            <person name="Wu L."/>
            <person name="Ma J."/>
        </authorList>
    </citation>
    <scope>NUCLEOTIDE SEQUENCE [LARGE SCALE GENOMIC DNA]</scope>
    <source>
        <strain evidence="12">NBRC 108728</strain>
    </source>
</reference>
<dbReference type="Pfam" id="PF07690">
    <property type="entry name" value="MFS_1"/>
    <property type="match status" value="1"/>
</dbReference>
<feature type="compositionally biased region" description="Low complexity" evidence="7">
    <location>
        <begin position="227"/>
        <end position="265"/>
    </location>
</feature>
<evidence type="ECO:0000256" key="8">
    <source>
        <dbReference type="SAM" id="Phobius"/>
    </source>
</evidence>
<evidence type="ECO:0000256" key="1">
    <source>
        <dbReference type="ARBA" id="ARBA00004651"/>
    </source>
</evidence>
<dbReference type="EMBL" id="AP027732">
    <property type="protein sequence ID" value="BDZ52267.1"/>
    <property type="molecule type" value="Genomic_DNA"/>
</dbReference>
<evidence type="ECO:0000256" key="6">
    <source>
        <dbReference type="ARBA" id="ARBA00023136"/>
    </source>
</evidence>
<dbReference type="PROSITE" id="PS50850">
    <property type="entry name" value="MFS"/>
    <property type="match status" value="1"/>
</dbReference>
<evidence type="ECO:0000256" key="3">
    <source>
        <dbReference type="ARBA" id="ARBA00022475"/>
    </source>
</evidence>
<dbReference type="PANTHER" id="PTHR23517:SF2">
    <property type="entry name" value="MULTIDRUG RESISTANCE PROTEIN MDTH"/>
    <property type="match status" value="1"/>
</dbReference>
<organism evidence="10 12">
    <name type="scientific">Frondihabitans sucicola</name>
    <dbReference type="NCBI Taxonomy" id="1268041"/>
    <lineage>
        <taxon>Bacteria</taxon>
        <taxon>Bacillati</taxon>
        <taxon>Actinomycetota</taxon>
        <taxon>Actinomycetes</taxon>
        <taxon>Micrococcales</taxon>
        <taxon>Microbacteriaceae</taxon>
        <taxon>Frondihabitans</taxon>
    </lineage>
</organism>
<feature type="transmembrane region" description="Helical" evidence="8">
    <location>
        <begin position="14"/>
        <end position="36"/>
    </location>
</feature>
<keyword evidence="4 8" id="KW-0812">Transmembrane</keyword>
<dbReference type="InterPro" id="IPR011701">
    <property type="entry name" value="MFS"/>
</dbReference>
<dbReference type="RefSeq" id="WP_286344874.1">
    <property type="nucleotide sequence ID" value="NZ_AP027732.1"/>
</dbReference>
<dbReference type="Gene3D" id="1.20.1250.20">
    <property type="entry name" value="MFS general substrate transporter like domains"/>
    <property type="match status" value="1"/>
</dbReference>
<reference evidence="10" key="3">
    <citation type="submission" date="2023-02" db="EMBL/GenBank/DDBJ databases">
        <authorList>
            <person name="Sun Q."/>
            <person name="Mori K."/>
        </authorList>
    </citation>
    <scope>NUCLEOTIDE SEQUENCE</scope>
    <source>
        <strain evidence="10">NBRC 108728</strain>
    </source>
</reference>
<reference evidence="10" key="1">
    <citation type="journal article" date="2014" name="Int. J. Syst. Evol. Microbiol.">
        <title>Complete genome of a new Firmicutes species belonging to the dominant human colonic microbiota ('Ruminococcus bicirculans') reveals two chromosomes and a selective capacity to utilize plant glucans.</title>
        <authorList>
            <consortium name="NISC Comparative Sequencing Program"/>
            <person name="Wegmann U."/>
            <person name="Louis P."/>
            <person name="Goesmann A."/>
            <person name="Henrissat B."/>
            <person name="Duncan S.H."/>
            <person name="Flint H.J."/>
        </authorList>
    </citation>
    <scope>NUCLEOTIDE SEQUENCE</scope>
    <source>
        <strain evidence="10">NBRC 108728</strain>
    </source>
</reference>
<keyword evidence="5 8" id="KW-1133">Transmembrane helix</keyword>
<dbReference type="Proteomes" id="UP001321486">
    <property type="component" value="Chromosome"/>
</dbReference>
<keyword evidence="12" id="KW-1185">Reference proteome</keyword>
<protein>
    <recommendedName>
        <fullName evidence="9">Major facilitator superfamily (MFS) profile domain-containing protein</fullName>
    </recommendedName>
</protein>
<feature type="region of interest" description="Disordered" evidence="7">
    <location>
        <begin position="198"/>
        <end position="272"/>
    </location>
</feature>
<keyword evidence="6 8" id="KW-0472">Membrane</keyword>
<evidence type="ECO:0000256" key="4">
    <source>
        <dbReference type="ARBA" id="ARBA00022692"/>
    </source>
</evidence>
<dbReference type="InterPro" id="IPR020846">
    <property type="entry name" value="MFS_dom"/>
</dbReference>
<dbReference type="PANTHER" id="PTHR23517">
    <property type="entry name" value="RESISTANCE PROTEIN MDTM, PUTATIVE-RELATED-RELATED"/>
    <property type="match status" value="1"/>
</dbReference>
<feature type="transmembrane region" description="Helical" evidence="8">
    <location>
        <begin position="88"/>
        <end position="121"/>
    </location>
</feature>
<dbReference type="SUPFAM" id="SSF103473">
    <property type="entry name" value="MFS general substrate transporter"/>
    <property type="match status" value="1"/>
</dbReference>
<feature type="compositionally biased region" description="Polar residues" evidence="7">
    <location>
        <begin position="207"/>
        <end position="216"/>
    </location>
</feature>
<feature type="transmembrane region" description="Helical" evidence="8">
    <location>
        <begin position="48"/>
        <end position="68"/>
    </location>
</feature>
<dbReference type="EMBL" id="AP027732">
    <property type="protein sequence ID" value="BDZ47794.1"/>
    <property type="molecule type" value="Genomic_DNA"/>
</dbReference>
<evidence type="ECO:0000256" key="2">
    <source>
        <dbReference type="ARBA" id="ARBA00022448"/>
    </source>
</evidence>
<evidence type="ECO:0000259" key="9">
    <source>
        <dbReference type="PROSITE" id="PS50850"/>
    </source>
</evidence>
<feature type="domain" description="Major facilitator superfamily (MFS) profile" evidence="9">
    <location>
        <begin position="14"/>
        <end position="272"/>
    </location>
</feature>
<accession>A0ABN6XS54</accession>
<name>A0ABN6XS54_9MICO</name>
<proteinExistence type="predicted"/>
<evidence type="ECO:0000256" key="5">
    <source>
        <dbReference type="ARBA" id="ARBA00022989"/>
    </source>
</evidence>
<keyword evidence="3" id="KW-1003">Cell membrane</keyword>
<evidence type="ECO:0000256" key="7">
    <source>
        <dbReference type="SAM" id="MobiDB-lite"/>
    </source>
</evidence>
<feature type="transmembrane region" description="Helical" evidence="8">
    <location>
        <begin position="169"/>
        <end position="187"/>
    </location>
</feature>
<evidence type="ECO:0000313" key="11">
    <source>
        <dbReference type="EMBL" id="BDZ52267.1"/>
    </source>
</evidence>
<keyword evidence="2" id="KW-0813">Transport</keyword>
<evidence type="ECO:0000313" key="10">
    <source>
        <dbReference type="EMBL" id="BDZ47794.1"/>
    </source>
</evidence>
<dbReference type="InterPro" id="IPR036259">
    <property type="entry name" value="MFS_trans_sf"/>
</dbReference>
<gene>
    <name evidence="10" type="ORF">GCM10025867_00350</name>
    <name evidence="11" type="ORF">GCM10025867_45080</name>
</gene>
<sequence>MVTPTSSDFSLRSIAFAAYAPSVLFGLSQGAMLPVIAISSIERGADEAVASLVVAMIGIGSLVTNIPAGAVTTRFGERRSMVGAAALSAVGLALCLLPLGLIVFTLGVLLVGAASSVFLLARQSYLTEAVPAEQRARALSTLGGVQRIGVFIGPFASAGLIRLAGIDGAYLLALVAIAGAGVIAYTVPDLVQDPPLPASGRLASRPSRCSATTGAPSPSWVRASCCSPRSARPGRWSSRSGRTTSGSTRASRRSSTASRALSTPPCSTRRAT</sequence>
<dbReference type="InterPro" id="IPR050171">
    <property type="entry name" value="MFS_Transporters"/>
</dbReference>
<evidence type="ECO:0000313" key="12">
    <source>
        <dbReference type="Proteomes" id="UP001321486"/>
    </source>
</evidence>
<comment type="subcellular location">
    <subcellularLocation>
        <location evidence="1">Cell membrane</location>
        <topology evidence="1">Multi-pass membrane protein</topology>
    </subcellularLocation>
</comment>